<sequence>MKYVTESRNPATLHIDTMTTTEILRTINAEDQKVAPALSDPRTITTLGKIADHMASVYQSGHHTYYIGAGTSGRLGILDAVELVPTYGITGTEIEGLIAGGSRAMYVAVEGAEDSAELAVHDLQEKQLSAADMVIGIAASGRTPYVIGGLDYARSLGAKTASIACNPDALVSPHADWPVEIVVGPEVVTGSTRMKAGTAQKLALNMLSTTAMIKSGKVYGNLMVDLKPTNEKLVDRAKRIIQEATGASAVESAQAYAAADKSPQVAIVMLAAHVPAATAKAALAQHQGRVALAIAGIQQ</sequence>
<evidence type="ECO:0000313" key="6">
    <source>
        <dbReference type="Proteomes" id="UP000051330"/>
    </source>
</evidence>
<dbReference type="FunFam" id="3.40.50.10490:FF:000014">
    <property type="entry name" value="N-acetylmuramic acid 6-phosphate etherase"/>
    <property type="match status" value="1"/>
</dbReference>
<comment type="function">
    <text evidence="3">Specifically catalyzes the cleavage of the D-lactyl ether substituent of MurNAc 6-phosphate, producing GlcNAc 6-phosphate and D-lactate.</text>
</comment>
<dbReference type="PANTHER" id="PTHR10088">
    <property type="entry name" value="GLUCOKINASE REGULATORY PROTEIN"/>
    <property type="match status" value="1"/>
</dbReference>
<dbReference type="STRING" id="1423792.FD09_GL000730"/>
<dbReference type="EMBL" id="AZEC01000012">
    <property type="protein sequence ID" value="KRL11361.1"/>
    <property type="molecule type" value="Genomic_DNA"/>
</dbReference>
<evidence type="ECO:0000313" key="5">
    <source>
        <dbReference type="EMBL" id="KRL11361.1"/>
    </source>
</evidence>
<feature type="active site" evidence="3">
    <location>
        <position position="113"/>
    </location>
</feature>
<dbReference type="UniPathway" id="UPA00342"/>
<evidence type="ECO:0000256" key="2">
    <source>
        <dbReference type="ARBA" id="ARBA00023277"/>
    </source>
</evidence>
<dbReference type="GO" id="GO:0097367">
    <property type="term" value="F:carbohydrate derivative binding"/>
    <property type="evidence" value="ECO:0007669"/>
    <property type="project" value="InterPro"/>
</dbReference>
<comment type="similarity">
    <text evidence="3">Belongs to the GCKR-like family. MurNAc-6-P etherase subfamily.</text>
</comment>
<dbReference type="GO" id="GO:0016835">
    <property type="term" value="F:carbon-oxygen lyase activity"/>
    <property type="evidence" value="ECO:0007669"/>
    <property type="project" value="UniProtKB-UniRule"/>
</dbReference>
<dbReference type="NCBIfam" id="TIGR00274">
    <property type="entry name" value="N-acetylmuramic acid 6-phosphate etherase"/>
    <property type="match status" value="1"/>
</dbReference>
<dbReference type="InterPro" id="IPR005486">
    <property type="entry name" value="Glucokinase_regulatory_CS"/>
</dbReference>
<comment type="caution">
    <text evidence="5">The sequence shown here is derived from an EMBL/GenBank/DDBJ whole genome shotgun (WGS) entry which is preliminary data.</text>
</comment>
<dbReference type="CDD" id="cd05007">
    <property type="entry name" value="SIS_Etherase"/>
    <property type="match status" value="1"/>
</dbReference>
<dbReference type="PROSITE" id="PS01272">
    <property type="entry name" value="GCKR"/>
    <property type="match status" value="1"/>
</dbReference>
<dbReference type="GO" id="GO:0097173">
    <property type="term" value="P:N-acetylmuramic acid catabolic process"/>
    <property type="evidence" value="ECO:0007669"/>
    <property type="project" value="UniProtKB-UniPathway"/>
</dbReference>
<dbReference type="AlphaFoldDB" id="A0A0R1MTN7"/>
<dbReference type="GO" id="GO:0009254">
    <property type="term" value="P:peptidoglycan turnover"/>
    <property type="evidence" value="ECO:0007669"/>
    <property type="project" value="TreeGrafter"/>
</dbReference>
<dbReference type="GO" id="GO:0016803">
    <property type="term" value="F:ether hydrolase activity"/>
    <property type="evidence" value="ECO:0007669"/>
    <property type="project" value="TreeGrafter"/>
</dbReference>
<dbReference type="NCBIfam" id="NF009222">
    <property type="entry name" value="PRK12570.1"/>
    <property type="match status" value="1"/>
</dbReference>
<dbReference type="Proteomes" id="UP000051330">
    <property type="component" value="Unassembled WGS sequence"/>
</dbReference>
<dbReference type="Gene3D" id="3.40.50.10490">
    <property type="entry name" value="Glucose-6-phosphate isomerase like protein, domain 1"/>
    <property type="match status" value="1"/>
</dbReference>
<reference evidence="5 6" key="1">
    <citation type="journal article" date="2015" name="Genome Announc.">
        <title>Expanding the biotechnology potential of lactobacilli through comparative genomics of 213 strains and associated genera.</title>
        <authorList>
            <person name="Sun Z."/>
            <person name="Harris H.M."/>
            <person name="McCann A."/>
            <person name="Guo C."/>
            <person name="Argimon S."/>
            <person name="Zhang W."/>
            <person name="Yang X."/>
            <person name="Jeffery I.B."/>
            <person name="Cooney J.C."/>
            <person name="Kagawa T.F."/>
            <person name="Liu W."/>
            <person name="Song Y."/>
            <person name="Salvetti E."/>
            <person name="Wrobel A."/>
            <person name="Rasinkangas P."/>
            <person name="Parkhill J."/>
            <person name="Rea M.C."/>
            <person name="O'Sullivan O."/>
            <person name="Ritari J."/>
            <person name="Douillard F.P."/>
            <person name="Paul Ross R."/>
            <person name="Yang R."/>
            <person name="Briner A.E."/>
            <person name="Felis G.E."/>
            <person name="de Vos W.M."/>
            <person name="Barrangou R."/>
            <person name="Klaenhammer T.R."/>
            <person name="Caufield P.W."/>
            <person name="Cui Y."/>
            <person name="Zhang H."/>
            <person name="O'Toole P.W."/>
        </authorList>
    </citation>
    <scope>NUCLEOTIDE SEQUENCE [LARGE SCALE GENOMIC DNA]</scope>
    <source>
        <strain evidence="5 6">DSM 12744</strain>
    </source>
</reference>
<feature type="domain" description="SIS" evidence="4">
    <location>
        <begin position="54"/>
        <end position="217"/>
    </location>
</feature>
<organism evidence="5 6">
    <name type="scientific">Schleiferilactobacillus perolens DSM 12744</name>
    <dbReference type="NCBI Taxonomy" id="1423792"/>
    <lineage>
        <taxon>Bacteria</taxon>
        <taxon>Bacillati</taxon>
        <taxon>Bacillota</taxon>
        <taxon>Bacilli</taxon>
        <taxon>Lactobacillales</taxon>
        <taxon>Lactobacillaceae</taxon>
        <taxon>Schleiferilactobacillus</taxon>
    </lineage>
</organism>
<dbReference type="OrthoDB" id="9813395at2"/>
<comment type="catalytic activity">
    <reaction evidence="3">
        <text>N-acetyl-D-muramate 6-phosphate + H2O = N-acetyl-D-glucosamine 6-phosphate + (R)-lactate</text>
        <dbReference type="Rhea" id="RHEA:26410"/>
        <dbReference type="ChEBI" id="CHEBI:15377"/>
        <dbReference type="ChEBI" id="CHEBI:16004"/>
        <dbReference type="ChEBI" id="CHEBI:57513"/>
        <dbReference type="ChEBI" id="CHEBI:58722"/>
        <dbReference type="EC" id="4.2.1.126"/>
    </reaction>
</comment>
<dbReference type="Pfam" id="PF22645">
    <property type="entry name" value="GKRP_SIS_N"/>
    <property type="match status" value="1"/>
</dbReference>
<dbReference type="InterPro" id="IPR046348">
    <property type="entry name" value="SIS_dom_sf"/>
</dbReference>
<feature type="active site" description="Proton donor" evidence="3">
    <location>
        <position position="82"/>
    </location>
</feature>
<dbReference type="GO" id="GO:0046348">
    <property type="term" value="P:amino sugar catabolic process"/>
    <property type="evidence" value="ECO:0007669"/>
    <property type="project" value="InterPro"/>
</dbReference>
<keyword evidence="2 3" id="KW-0119">Carbohydrate metabolism</keyword>
<dbReference type="PROSITE" id="PS51464">
    <property type="entry name" value="SIS"/>
    <property type="match status" value="1"/>
</dbReference>
<dbReference type="EC" id="4.2.1.126" evidence="3"/>
<evidence type="ECO:0000259" key="4">
    <source>
        <dbReference type="PROSITE" id="PS51464"/>
    </source>
</evidence>
<comment type="subunit">
    <text evidence="3">Homodimer.</text>
</comment>
<gene>
    <name evidence="3" type="primary">murQ</name>
    <name evidence="5" type="ORF">FD09_GL000730</name>
</gene>
<dbReference type="SUPFAM" id="SSF53697">
    <property type="entry name" value="SIS domain"/>
    <property type="match status" value="1"/>
</dbReference>
<dbReference type="InterPro" id="IPR001347">
    <property type="entry name" value="SIS_dom"/>
</dbReference>
<keyword evidence="6" id="KW-1185">Reference proteome</keyword>
<dbReference type="NCBIfam" id="NF003915">
    <property type="entry name" value="PRK05441.1"/>
    <property type="match status" value="1"/>
</dbReference>
<evidence type="ECO:0000256" key="3">
    <source>
        <dbReference type="HAMAP-Rule" id="MF_00068"/>
    </source>
</evidence>
<keyword evidence="1 3" id="KW-0456">Lyase</keyword>
<dbReference type="RefSeq" id="WP_057821626.1">
    <property type="nucleotide sequence ID" value="NZ_AZEC01000012.1"/>
</dbReference>
<dbReference type="PANTHER" id="PTHR10088:SF4">
    <property type="entry name" value="GLUCOKINASE REGULATORY PROTEIN"/>
    <property type="match status" value="1"/>
</dbReference>
<proteinExistence type="inferred from homology"/>
<dbReference type="PATRIC" id="fig|1423792.3.peg.745"/>
<name>A0A0R1MTN7_9LACO</name>
<accession>A0A0R1MTN7</accession>
<dbReference type="Gene3D" id="1.10.8.1080">
    <property type="match status" value="1"/>
</dbReference>
<comment type="pathway">
    <text evidence="3">Amino-sugar metabolism; N-acetylmuramate degradation.</text>
</comment>
<comment type="miscellaneous">
    <text evidence="3">A lyase-type mechanism (elimination/hydration) is suggested for the cleavage of the lactyl ether bond of MurNAc 6-phosphate, with the formation of an alpha,beta-unsaturated aldehyde intermediate with (E)-stereochemistry, followed by the syn addition of water to give product.</text>
</comment>
<dbReference type="HAMAP" id="MF_00068">
    <property type="entry name" value="MurQ"/>
    <property type="match status" value="1"/>
</dbReference>
<dbReference type="InterPro" id="IPR040190">
    <property type="entry name" value="MURQ/GCKR"/>
</dbReference>
<protein>
    <recommendedName>
        <fullName evidence="3">N-acetylmuramic acid 6-phosphate etherase</fullName>
        <shortName evidence="3">MurNAc-6-P etherase</shortName>
        <ecNumber evidence="3">4.2.1.126</ecNumber>
    </recommendedName>
    <alternativeName>
        <fullName evidence="3">N-acetylmuramic acid 6-phosphate hydrolase</fullName>
    </alternativeName>
    <alternativeName>
        <fullName evidence="3">N-acetylmuramic acid 6-phosphate lyase</fullName>
    </alternativeName>
</protein>
<evidence type="ECO:0000256" key="1">
    <source>
        <dbReference type="ARBA" id="ARBA00023239"/>
    </source>
</evidence>
<dbReference type="InterPro" id="IPR005488">
    <property type="entry name" value="Etherase_MurQ"/>
</dbReference>